<name>A0A9X7U8E6_SPHYA</name>
<reference evidence="1 2" key="1">
    <citation type="submission" date="2020-07" db="EMBL/GenBank/DDBJ databases">
        <title>Whole genome sequence of Sphingobium yanoikuyae A3.</title>
        <authorList>
            <person name="Han S.-S."/>
        </authorList>
    </citation>
    <scope>NUCLEOTIDE SEQUENCE [LARGE SCALE GENOMIC DNA]</scope>
    <source>
        <strain evidence="1 2">A3</strain>
    </source>
</reference>
<dbReference type="SUPFAM" id="SSF52540">
    <property type="entry name" value="P-loop containing nucleoside triphosphate hydrolases"/>
    <property type="match status" value="1"/>
</dbReference>
<sequence length="421" mass="46461">MRVYDVFTPTDVPTYTYVDRSAQNLESQLRNAIRTPGMIASLSGPSKSGKTVLIRKVISQDSLITVSGAAITEPGHLWDRVLNWMEAPSSTTHSTGHTFSGEVAAKAQASAGIVVAKAQVEGEGKAGYGYERAKERVFERAGIDQVVKEIGGSDFVVFIDDYHYMPKDVQAAVGKQIKEAAERGINICTASVPHRRDDVVRGNAELRGRVQGIDFAFWSEAETRCIAEQGFSALNRKLPPFVFDRMAKEAFGSPQLMQQICLQACMRLGIDEKADVEVDVPVSENDLIKIFEQASTTTDFSSLLEGLHEGPKQRGSTRNQFKFSDGTSGDVYRCILLGLRENPPRLSFSYAEIYERTRKVCHEDAPAGSSVASALEQMPEIATDLEPNAQIIEWSDDVLDIVDPYFLYYLRCSPRLASLAK</sequence>
<protein>
    <submittedName>
        <fullName evidence="1">Uncharacterized protein</fullName>
    </submittedName>
</protein>
<organism evidence="1 2">
    <name type="scientific">Sphingobium yanoikuyae</name>
    <name type="common">Sphingomonas yanoikuyae</name>
    <dbReference type="NCBI Taxonomy" id="13690"/>
    <lineage>
        <taxon>Bacteria</taxon>
        <taxon>Pseudomonadati</taxon>
        <taxon>Pseudomonadota</taxon>
        <taxon>Alphaproteobacteria</taxon>
        <taxon>Sphingomonadales</taxon>
        <taxon>Sphingomonadaceae</taxon>
        <taxon>Sphingobium</taxon>
    </lineage>
</organism>
<dbReference type="InterPro" id="IPR027417">
    <property type="entry name" value="P-loop_NTPase"/>
</dbReference>
<evidence type="ECO:0000313" key="1">
    <source>
        <dbReference type="EMBL" id="QNG44579.1"/>
    </source>
</evidence>
<dbReference type="Proteomes" id="UP000515377">
    <property type="component" value="Chromosome"/>
</dbReference>
<proteinExistence type="predicted"/>
<dbReference type="AlphaFoldDB" id="A0A9X7U8E6"/>
<accession>A0A9X7U8E6</accession>
<gene>
    <name evidence="1" type="ORF">H3V42_22375</name>
</gene>
<evidence type="ECO:0000313" key="2">
    <source>
        <dbReference type="Proteomes" id="UP000515377"/>
    </source>
</evidence>
<dbReference type="EMBL" id="CP060122">
    <property type="protein sequence ID" value="QNG44579.1"/>
    <property type="molecule type" value="Genomic_DNA"/>
</dbReference>